<dbReference type="GO" id="GO:0046872">
    <property type="term" value="F:metal ion binding"/>
    <property type="evidence" value="ECO:0007669"/>
    <property type="project" value="InterPro"/>
</dbReference>
<dbReference type="AlphaFoldDB" id="A0A2N3LJA1"/>
<dbReference type="CDD" id="cd00657">
    <property type="entry name" value="Ferritin_like"/>
    <property type="match status" value="1"/>
</dbReference>
<accession>A0A2N3LJA1</accession>
<evidence type="ECO:0000313" key="3">
    <source>
        <dbReference type="Proteomes" id="UP000233440"/>
    </source>
</evidence>
<gene>
    <name evidence="2" type="ORF">CWO92_13370</name>
</gene>
<dbReference type="InterPro" id="IPR003251">
    <property type="entry name" value="Rr_diiron-bd_dom"/>
</dbReference>
<sequence>MEVISDISKAINGEYDAIHCYEFLIYQTANSEMRKQIIEIRKDEIRHYQTFYNLYLTLTNTYPQVTLSKQCPPNVKSGTVAAFTDEQETVDFYHEIARKTNDPHIQEAFLQAALDEQNHAVWFLYFMKDL</sequence>
<dbReference type="Pfam" id="PF02915">
    <property type="entry name" value="Rubrerythrin"/>
    <property type="match status" value="1"/>
</dbReference>
<feature type="domain" description="Rubrerythrin diiron-binding" evidence="1">
    <location>
        <begin position="81"/>
        <end position="130"/>
    </location>
</feature>
<dbReference type="GO" id="GO:0016491">
    <property type="term" value="F:oxidoreductase activity"/>
    <property type="evidence" value="ECO:0007669"/>
    <property type="project" value="InterPro"/>
</dbReference>
<dbReference type="OrthoDB" id="573482at2"/>
<protein>
    <submittedName>
        <fullName evidence="2">Rubrerythrin family protein</fullName>
    </submittedName>
</protein>
<dbReference type="Gene3D" id="1.20.5.420">
    <property type="entry name" value="Immunoglobulin FC, subunit C"/>
    <property type="match status" value="1"/>
</dbReference>
<dbReference type="EMBL" id="PIQO01000009">
    <property type="protein sequence ID" value="PKR84708.1"/>
    <property type="molecule type" value="Genomic_DNA"/>
</dbReference>
<dbReference type="SUPFAM" id="SSF47240">
    <property type="entry name" value="Ferritin-like"/>
    <property type="match status" value="1"/>
</dbReference>
<dbReference type="Gene3D" id="6.10.140.1960">
    <property type="match status" value="1"/>
</dbReference>
<proteinExistence type="predicted"/>
<dbReference type="Proteomes" id="UP000233440">
    <property type="component" value="Unassembled WGS sequence"/>
</dbReference>
<organism evidence="2 3">
    <name type="scientific">Heyndrickxia camelliae</name>
    <dbReference type="NCBI Taxonomy" id="1707093"/>
    <lineage>
        <taxon>Bacteria</taxon>
        <taxon>Bacillati</taxon>
        <taxon>Bacillota</taxon>
        <taxon>Bacilli</taxon>
        <taxon>Bacillales</taxon>
        <taxon>Bacillaceae</taxon>
        <taxon>Heyndrickxia</taxon>
    </lineage>
</organism>
<comment type="caution">
    <text evidence="2">The sequence shown here is derived from an EMBL/GenBank/DDBJ whole genome shotgun (WGS) entry which is preliminary data.</text>
</comment>
<reference evidence="2 3" key="1">
    <citation type="submission" date="2017-11" db="EMBL/GenBank/DDBJ databases">
        <title>Bacillus camelliae sp. nov., isolated from pu'er tea.</title>
        <authorList>
            <person name="Niu L."/>
        </authorList>
    </citation>
    <scope>NUCLEOTIDE SEQUENCE [LARGE SCALE GENOMIC DNA]</scope>
    <source>
        <strain evidence="2 3">7578-1</strain>
    </source>
</reference>
<keyword evidence="3" id="KW-1185">Reference proteome</keyword>
<evidence type="ECO:0000259" key="1">
    <source>
        <dbReference type="Pfam" id="PF02915"/>
    </source>
</evidence>
<dbReference type="InterPro" id="IPR009078">
    <property type="entry name" value="Ferritin-like_SF"/>
</dbReference>
<evidence type="ECO:0000313" key="2">
    <source>
        <dbReference type="EMBL" id="PKR84708.1"/>
    </source>
</evidence>
<name>A0A2N3LJA1_9BACI</name>